<sequence>MITITSKLEPYDGPSQTIQKLSSSFKQLSAKEFRDKPARMTARQANFYRNLITIAQELQSCAIPVKFELQGIGAVHLDQGCMKIAEHAGFVMPLTDSVTGKVEEVKLSFAVLKQ</sequence>
<protein>
    <submittedName>
        <fullName evidence="1">Uncharacterized protein</fullName>
    </submittedName>
</protein>
<dbReference type="Proteomes" id="UP000238007">
    <property type="component" value="Unassembled WGS sequence"/>
</dbReference>
<dbReference type="RefSeq" id="WP_133169742.1">
    <property type="nucleotide sequence ID" value="NZ_PVTP01000002.1"/>
</dbReference>
<dbReference type="OrthoDB" id="8481004at2"/>
<organism evidence="1 2">
    <name type="scientific">Yoonia maritima</name>
    <dbReference type="NCBI Taxonomy" id="1435347"/>
    <lineage>
        <taxon>Bacteria</taxon>
        <taxon>Pseudomonadati</taxon>
        <taxon>Pseudomonadota</taxon>
        <taxon>Alphaproteobacteria</taxon>
        <taxon>Rhodobacterales</taxon>
        <taxon>Paracoccaceae</taxon>
        <taxon>Yoonia</taxon>
    </lineage>
</organism>
<comment type="caution">
    <text evidence="1">The sequence shown here is derived from an EMBL/GenBank/DDBJ whole genome shotgun (WGS) entry which is preliminary data.</text>
</comment>
<name>A0A2T0W2Z2_9RHOB</name>
<evidence type="ECO:0000313" key="2">
    <source>
        <dbReference type="Proteomes" id="UP000238007"/>
    </source>
</evidence>
<gene>
    <name evidence="1" type="ORF">CLV80_102230</name>
</gene>
<evidence type="ECO:0000313" key="1">
    <source>
        <dbReference type="EMBL" id="PRY79585.1"/>
    </source>
</evidence>
<dbReference type="EMBL" id="PVTP01000002">
    <property type="protein sequence ID" value="PRY79585.1"/>
    <property type="molecule type" value="Genomic_DNA"/>
</dbReference>
<dbReference type="AlphaFoldDB" id="A0A2T0W2Z2"/>
<proteinExistence type="predicted"/>
<accession>A0A2T0W2Z2</accession>
<keyword evidence="2" id="KW-1185">Reference proteome</keyword>
<reference evidence="1 2" key="1">
    <citation type="submission" date="2018-03" db="EMBL/GenBank/DDBJ databases">
        <title>Genomic Encyclopedia of Archaeal and Bacterial Type Strains, Phase II (KMG-II): from individual species to whole genera.</title>
        <authorList>
            <person name="Goeker M."/>
        </authorList>
    </citation>
    <scope>NUCLEOTIDE SEQUENCE [LARGE SCALE GENOMIC DNA]</scope>
    <source>
        <strain evidence="1 2">DSM 101533</strain>
    </source>
</reference>